<evidence type="ECO:0000313" key="1">
    <source>
        <dbReference type="EMBL" id="OQP42744.1"/>
    </source>
</evidence>
<dbReference type="EMBL" id="LVXG01000056">
    <property type="protein sequence ID" value="OQP42744.1"/>
    <property type="molecule type" value="Genomic_DNA"/>
</dbReference>
<reference evidence="2" key="1">
    <citation type="submission" date="2016-04" db="EMBL/GenBank/DDBJ databases">
        <authorList>
            <person name="Chen L."/>
            <person name="Zhuang W."/>
            <person name="Wang G."/>
        </authorList>
    </citation>
    <scope>NUCLEOTIDE SEQUENCE [LARGE SCALE GENOMIC DNA]</scope>
    <source>
        <strain evidence="2">17621</strain>
    </source>
</reference>
<name>A0A1V9E9U0_9BACT</name>
<accession>A0A1V9E9U0</accession>
<gene>
    <name evidence="1" type="ORF">A4H97_11300</name>
</gene>
<dbReference type="RefSeq" id="WP_081203159.1">
    <property type="nucleotide sequence ID" value="NZ_FOCZ01000005.1"/>
</dbReference>
<comment type="caution">
    <text evidence="1">The sequence shown here is derived from an EMBL/GenBank/DDBJ whole genome shotgun (WGS) entry which is preliminary data.</text>
</comment>
<dbReference type="AlphaFoldDB" id="A0A1V9E9U0"/>
<organism evidence="1 2">
    <name type="scientific">Niastella yeongjuensis</name>
    <dbReference type="NCBI Taxonomy" id="354355"/>
    <lineage>
        <taxon>Bacteria</taxon>
        <taxon>Pseudomonadati</taxon>
        <taxon>Bacteroidota</taxon>
        <taxon>Chitinophagia</taxon>
        <taxon>Chitinophagales</taxon>
        <taxon>Chitinophagaceae</taxon>
        <taxon>Niastella</taxon>
    </lineage>
</organism>
<keyword evidence="2" id="KW-1185">Reference proteome</keyword>
<evidence type="ECO:0000313" key="2">
    <source>
        <dbReference type="Proteomes" id="UP000192610"/>
    </source>
</evidence>
<dbReference type="STRING" id="354355.SAMN05660816_02927"/>
<protein>
    <submittedName>
        <fullName evidence="1">Uncharacterized protein</fullName>
    </submittedName>
</protein>
<dbReference type="OrthoDB" id="639802at2"/>
<dbReference type="Proteomes" id="UP000192610">
    <property type="component" value="Unassembled WGS sequence"/>
</dbReference>
<proteinExistence type="predicted"/>
<sequence>MDNERLFLSKCRSVIDEKLGWGDSREWQSQDFENLSDRIFEETTVLLSSTTLKRIWGKVPYDSVPNLSTLNALVQFDLPGGNFSLLARLQNTYKKSNGICQQTFVTVMGTAGIIMVPLTRIGCVGEIGLMIGMNYINGKTNDLSAFGVDFTTEVQLRLESRNGMLDIYVNEKLAYRTGFKNSIGRIVGAKVKFMGTGTVNQFEFKKG</sequence>